<accession>A0A4Y3HVK9</accession>
<evidence type="ECO:0000313" key="1">
    <source>
        <dbReference type="EMBL" id="GEA50770.1"/>
    </source>
</evidence>
<name>A0A4Y3HVK9_9VIBR</name>
<keyword evidence="2" id="KW-1185">Reference proteome</keyword>
<gene>
    <name evidence="1" type="ORF">VIN01S_15740</name>
</gene>
<organism evidence="1 2">
    <name type="scientific">Vibrio inusitatus NBRC 102082</name>
    <dbReference type="NCBI Taxonomy" id="1219070"/>
    <lineage>
        <taxon>Bacteria</taxon>
        <taxon>Pseudomonadati</taxon>
        <taxon>Pseudomonadota</taxon>
        <taxon>Gammaproteobacteria</taxon>
        <taxon>Vibrionales</taxon>
        <taxon>Vibrionaceae</taxon>
        <taxon>Vibrio</taxon>
    </lineage>
</organism>
<evidence type="ECO:0000313" key="2">
    <source>
        <dbReference type="Proteomes" id="UP000318717"/>
    </source>
</evidence>
<proteinExistence type="predicted"/>
<protein>
    <submittedName>
        <fullName evidence="1">Uncharacterized protein</fullName>
    </submittedName>
</protein>
<reference evidence="1 2" key="1">
    <citation type="submission" date="2019-06" db="EMBL/GenBank/DDBJ databases">
        <title>Whole genome shotgun sequence of Vibrio inusitatus NBRC 102082.</title>
        <authorList>
            <person name="Hosoyama A."/>
            <person name="Uohara A."/>
            <person name="Ohji S."/>
            <person name="Ichikawa N."/>
        </authorList>
    </citation>
    <scope>NUCLEOTIDE SEQUENCE [LARGE SCALE GENOMIC DNA]</scope>
    <source>
        <strain evidence="1 2">NBRC 102082</strain>
    </source>
</reference>
<comment type="caution">
    <text evidence="1">The sequence shown here is derived from an EMBL/GenBank/DDBJ whole genome shotgun (WGS) entry which is preliminary data.</text>
</comment>
<dbReference type="EMBL" id="BJLF01000006">
    <property type="protein sequence ID" value="GEA50770.1"/>
    <property type="molecule type" value="Genomic_DNA"/>
</dbReference>
<dbReference type="Gene3D" id="2.60.40.420">
    <property type="entry name" value="Cupredoxins - blue copper proteins"/>
    <property type="match status" value="1"/>
</dbReference>
<sequence>MKTMTTHDMENSVAVAPGKAMQILWYFHGESEVEPACNMPGHYEAGMVKKLSLWLI</sequence>
<dbReference type="Proteomes" id="UP000318717">
    <property type="component" value="Unassembled WGS sequence"/>
</dbReference>
<dbReference type="InterPro" id="IPR008972">
    <property type="entry name" value="Cupredoxin"/>
</dbReference>
<dbReference type="AlphaFoldDB" id="A0A4Y3HVK9"/>
<dbReference type="SUPFAM" id="SSF49503">
    <property type="entry name" value="Cupredoxins"/>
    <property type="match status" value="1"/>
</dbReference>